<feature type="region of interest" description="Disordered" evidence="10">
    <location>
        <begin position="370"/>
        <end position="399"/>
    </location>
</feature>
<dbReference type="Gene3D" id="3.30.890.10">
    <property type="entry name" value="Methyl-cpg-binding Protein 2, Chain A"/>
    <property type="match status" value="1"/>
</dbReference>
<evidence type="ECO:0000259" key="11">
    <source>
        <dbReference type="PROSITE" id="PS50982"/>
    </source>
</evidence>
<evidence type="ECO:0000256" key="10">
    <source>
        <dbReference type="SAM" id="MobiDB-lite"/>
    </source>
</evidence>
<reference evidence="13" key="1">
    <citation type="submission" date="2021-01" db="EMBL/GenBank/DDBJ databases">
        <title>A chromosome-scale assembly of European eel, Anguilla anguilla.</title>
        <authorList>
            <person name="Henkel C."/>
            <person name="Jong-Raadsen S.A."/>
            <person name="Dufour S."/>
            <person name="Weltzien F.-A."/>
            <person name="Palstra A.P."/>
            <person name="Pelster B."/>
            <person name="Spaink H.P."/>
            <person name="Van Den Thillart G.E."/>
            <person name="Jansen H."/>
            <person name="Zahm M."/>
            <person name="Klopp C."/>
            <person name="Cedric C."/>
            <person name="Louis A."/>
            <person name="Berthelot C."/>
            <person name="Parey E."/>
            <person name="Roest Crollius H."/>
            <person name="Montfort J."/>
            <person name="Robinson-Rechavi M."/>
            <person name="Bucao C."/>
            <person name="Bouchez O."/>
            <person name="Gislard M."/>
            <person name="Lluch J."/>
            <person name="Milhes M."/>
            <person name="Lampietro C."/>
            <person name="Lopez Roques C."/>
            <person name="Donnadieu C."/>
            <person name="Braasch I."/>
            <person name="Desvignes T."/>
            <person name="Postlethwait J."/>
            <person name="Bobe J."/>
            <person name="Guiguen Y."/>
            <person name="Dirks R."/>
        </authorList>
    </citation>
    <scope>NUCLEOTIDE SEQUENCE</scope>
    <source>
        <strain evidence="13">Tag_6206</strain>
        <tissue evidence="13">Liver</tissue>
    </source>
</reference>
<keyword evidence="8" id="KW-0539">Nucleus</keyword>
<keyword evidence="5" id="KW-0805">Transcription regulation</keyword>
<feature type="compositionally biased region" description="Polar residues" evidence="10">
    <location>
        <begin position="74"/>
        <end position="85"/>
    </location>
</feature>
<evidence type="ECO:0000256" key="5">
    <source>
        <dbReference type="ARBA" id="ARBA00023015"/>
    </source>
</evidence>
<dbReference type="Pfam" id="PF02008">
    <property type="entry name" value="zf-CXXC"/>
    <property type="match status" value="1"/>
</dbReference>
<feature type="domain" description="CXXC-type" evidence="12">
    <location>
        <begin position="393"/>
        <end position="442"/>
    </location>
</feature>
<dbReference type="InterPro" id="IPR002857">
    <property type="entry name" value="Znf_CXXC"/>
</dbReference>
<evidence type="ECO:0000256" key="7">
    <source>
        <dbReference type="ARBA" id="ARBA00023163"/>
    </source>
</evidence>
<keyword evidence="3 9" id="KW-0863">Zinc-finger</keyword>
<gene>
    <name evidence="13" type="ORF">ANANG_G00228460</name>
</gene>
<feature type="domain" description="MBD" evidence="11">
    <location>
        <begin position="119"/>
        <end position="187"/>
    </location>
</feature>
<dbReference type="EMBL" id="JAFIRN010000012">
    <property type="protein sequence ID" value="KAG5838888.1"/>
    <property type="molecule type" value="Genomic_DNA"/>
</dbReference>
<feature type="compositionally biased region" description="Basic and acidic residues" evidence="10">
    <location>
        <begin position="86"/>
        <end position="99"/>
    </location>
</feature>
<keyword evidence="14" id="KW-1185">Reference proteome</keyword>
<keyword evidence="4" id="KW-0862">Zinc</keyword>
<dbReference type="Proteomes" id="UP001044222">
    <property type="component" value="Chromosome 12"/>
</dbReference>
<protein>
    <recommendedName>
        <fullName evidence="15">Methyl-CpG-binding domain protein 1</fullName>
    </recommendedName>
</protein>
<comment type="caution">
    <text evidence="13">The sequence shown here is derived from an EMBL/GenBank/DDBJ whole genome shotgun (WGS) entry which is preliminary data.</text>
</comment>
<keyword evidence="7" id="KW-0804">Transcription</keyword>
<comment type="subcellular location">
    <subcellularLocation>
        <location evidence="1">Nucleus</location>
    </subcellularLocation>
</comment>
<feature type="region of interest" description="Disordered" evidence="10">
    <location>
        <begin position="1"/>
        <end position="121"/>
    </location>
</feature>
<evidence type="ECO:0000259" key="12">
    <source>
        <dbReference type="PROSITE" id="PS51058"/>
    </source>
</evidence>
<dbReference type="GO" id="GO:0000122">
    <property type="term" value="P:negative regulation of transcription by RNA polymerase II"/>
    <property type="evidence" value="ECO:0007669"/>
    <property type="project" value="TreeGrafter"/>
</dbReference>
<dbReference type="GO" id="GO:0005654">
    <property type="term" value="C:nucleoplasm"/>
    <property type="evidence" value="ECO:0007669"/>
    <property type="project" value="UniProtKB-ARBA"/>
</dbReference>
<sequence length="808" mass="89752">MGGEETPGQTEARAKRWRRGGAEPRPRMPGAPGGRQATSGGHGGGASPRSPEDPGDWLEPLEDDEEEDDEDGQSTDPDVSLQVNGSKEEGAAGDGDRKQTKGFGSTPGTPRRRRRRTALGEKWLDCPLLGEGWKRREVFRRSGFSMGKTDTYYMSPRGERVRSKIELMKLLAGSVDITNFEYKSGLFLEEGSVRLRRRPRKRPPPAQDNLKSSPAFSLPVSKHSPRSLPISHSLDPNSPSNGEEGPISYAGSAGPLVYGCSKCGCSYPGMVFRRPDQKSYCPKCTPEKKLEAPRNIVFRKDGQGQWVLGRASDTKEQVTTTPKKTDKLSKFGRKLKLTKLKRQLAEDVTRKPRARRLEYGQTKRFKKPYAVPQYSDTEDYPGYYDDNDDMDNGPKKRSRRACGRCDACLRTTDCGRCDFCMDKPKFGGRNKKRQKCRLRQCQSHAMRHLLPFQMGKSGARRLMPKSGRDKYWSRRVQSSQRLSWEDMELTNDEDEEGYIGTLRPGLYDLDKDQEDQEGLGDADGDVATAVSQMNSVLHCDPSNGALVSEELYVSSYPLAIQDHFQTDRTKLKMANAGRSPAVYDTGLPLPPPQDPEVLYSQAGLPGQYRNIPELLSSPGTGGGDGALVLRGDVEIVEVDSGERGEPESTPVITQIFSLAAGAPAVSEAERELLRLLEALRRTVLPAHWVGLMVEGPRLQLLQCSKLSTMADTVLQVEPGFFYRVSVQGQPLLLTHPLYEAHPPRLARAELVVSVLLDLERYTVCQGYPSCVPRPDRQPVLYVRAAACGLLVLQSEERCDKCDITQLVV</sequence>
<keyword evidence="2" id="KW-0479">Metal-binding</keyword>
<dbReference type="GO" id="GO:0008270">
    <property type="term" value="F:zinc ion binding"/>
    <property type="evidence" value="ECO:0007669"/>
    <property type="project" value="UniProtKB-KW"/>
</dbReference>
<dbReference type="CDD" id="cd01396">
    <property type="entry name" value="MeCP2_MBD"/>
    <property type="match status" value="1"/>
</dbReference>
<proteinExistence type="predicted"/>
<evidence type="ECO:0008006" key="15">
    <source>
        <dbReference type="Google" id="ProtNLM"/>
    </source>
</evidence>
<keyword evidence="6" id="KW-0238">DNA-binding</keyword>
<dbReference type="GO" id="GO:0008327">
    <property type="term" value="F:methyl-CpG binding"/>
    <property type="evidence" value="ECO:0007669"/>
    <property type="project" value="TreeGrafter"/>
</dbReference>
<evidence type="ECO:0000256" key="2">
    <source>
        <dbReference type="ARBA" id="ARBA00022723"/>
    </source>
</evidence>
<dbReference type="PANTHER" id="PTHR12396">
    <property type="entry name" value="METHYL-CPG BINDING PROTEIN, MBD"/>
    <property type="match status" value="1"/>
</dbReference>
<feature type="region of interest" description="Disordered" evidence="10">
    <location>
        <begin position="196"/>
        <end position="247"/>
    </location>
</feature>
<dbReference type="InterPro" id="IPR016177">
    <property type="entry name" value="DNA-bd_dom_sf"/>
</dbReference>
<feature type="compositionally biased region" description="Acidic residues" evidence="10">
    <location>
        <begin position="53"/>
        <end position="73"/>
    </location>
</feature>
<dbReference type="AlphaFoldDB" id="A0A9D3RQ92"/>
<evidence type="ECO:0000256" key="9">
    <source>
        <dbReference type="PROSITE-ProRule" id="PRU00509"/>
    </source>
</evidence>
<evidence type="ECO:0000313" key="13">
    <source>
        <dbReference type="EMBL" id="KAG5838888.1"/>
    </source>
</evidence>
<evidence type="ECO:0000256" key="3">
    <source>
        <dbReference type="ARBA" id="ARBA00022771"/>
    </source>
</evidence>
<dbReference type="GO" id="GO:0006346">
    <property type="term" value="P:DNA methylation-dependent constitutive heterochromatin formation"/>
    <property type="evidence" value="ECO:0007669"/>
    <property type="project" value="TreeGrafter"/>
</dbReference>
<dbReference type="SMART" id="SM00391">
    <property type="entry name" value="MBD"/>
    <property type="match status" value="1"/>
</dbReference>
<evidence type="ECO:0000256" key="8">
    <source>
        <dbReference type="ARBA" id="ARBA00023242"/>
    </source>
</evidence>
<dbReference type="SUPFAM" id="SSF54171">
    <property type="entry name" value="DNA-binding domain"/>
    <property type="match status" value="1"/>
</dbReference>
<name>A0A9D3RQ92_ANGAN</name>
<dbReference type="PROSITE" id="PS50982">
    <property type="entry name" value="MBD"/>
    <property type="match status" value="1"/>
</dbReference>
<dbReference type="PROSITE" id="PS51058">
    <property type="entry name" value="ZF_CXXC"/>
    <property type="match status" value="1"/>
</dbReference>
<evidence type="ECO:0000256" key="1">
    <source>
        <dbReference type="ARBA" id="ARBA00004123"/>
    </source>
</evidence>
<accession>A0A9D3RQ92</accession>
<evidence type="ECO:0000256" key="4">
    <source>
        <dbReference type="ARBA" id="ARBA00022833"/>
    </source>
</evidence>
<organism evidence="13 14">
    <name type="scientific">Anguilla anguilla</name>
    <name type="common">European freshwater eel</name>
    <name type="synonym">Muraena anguilla</name>
    <dbReference type="NCBI Taxonomy" id="7936"/>
    <lineage>
        <taxon>Eukaryota</taxon>
        <taxon>Metazoa</taxon>
        <taxon>Chordata</taxon>
        <taxon>Craniata</taxon>
        <taxon>Vertebrata</taxon>
        <taxon>Euteleostomi</taxon>
        <taxon>Actinopterygii</taxon>
        <taxon>Neopterygii</taxon>
        <taxon>Teleostei</taxon>
        <taxon>Anguilliformes</taxon>
        <taxon>Anguillidae</taxon>
        <taxon>Anguilla</taxon>
    </lineage>
</organism>
<dbReference type="InterPro" id="IPR001739">
    <property type="entry name" value="Methyl_CpG_DNA-bd"/>
</dbReference>
<evidence type="ECO:0000313" key="14">
    <source>
        <dbReference type="Proteomes" id="UP001044222"/>
    </source>
</evidence>
<evidence type="ECO:0000256" key="6">
    <source>
        <dbReference type="ARBA" id="ARBA00023125"/>
    </source>
</evidence>
<dbReference type="Pfam" id="PF01429">
    <property type="entry name" value="MBD"/>
    <property type="match status" value="1"/>
</dbReference>
<dbReference type="PANTHER" id="PTHR12396:SF57">
    <property type="entry name" value="METHYL-CPG-BINDING DOMAIN PROTEIN 1"/>
    <property type="match status" value="1"/>
</dbReference>